<dbReference type="Proteomes" id="UP000593892">
    <property type="component" value="Chromosome"/>
</dbReference>
<keyword evidence="3" id="KW-1185">Reference proteome</keyword>
<evidence type="ECO:0000313" key="2">
    <source>
        <dbReference type="EMBL" id="QOY86424.1"/>
    </source>
</evidence>
<gene>
    <name evidence="2" type="ORF">IRI77_26995</name>
</gene>
<dbReference type="KEGG" id="pfer:IRI77_26995"/>
<dbReference type="RefSeq" id="WP_194448093.1">
    <property type="nucleotide sequence ID" value="NZ_CP063849.1"/>
</dbReference>
<evidence type="ECO:0000313" key="3">
    <source>
        <dbReference type="Proteomes" id="UP000593892"/>
    </source>
</evidence>
<name>A0A7S7SIS7_PALFE</name>
<feature type="region of interest" description="Disordered" evidence="1">
    <location>
        <begin position="14"/>
        <end position="42"/>
    </location>
</feature>
<dbReference type="AlphaFoldDB" id="A0A7S7SIS7"/>
<proteinExistence type="predicted"/>
<sequence>MPAATISEKRLAANRANARKSTGPRTAAGKAASSGNARRTGAYSAHHQMPARIEAHFRALAEAATLSISDPNRRALSFELHMLQGHARLHESRERALFNAGLEYGHSDEAVATQWVLRQVGFIQALNRYAGWIEANTRRLQRALDALPAEPVPATPPADHTPLFEGSNPPQDNRESAARPAARPAAPRKPTPVFEGTNPPAAHPPGPPQQPEPLPQHYPRHRRRPIPVTTTPEPNPTPLQPILTAANSHEHQPQGPLPEPAVAEAEGVTESTDTHQFVPPPQLALHQPLEPKVGPLPPATAHSPPLVCS</sequence>
<evidence type="ECO:0000256" key="1">
    <source>
        <dbReference type="SAM" id="MobiDB-lite"/>
    </source>
</evidence>
<reference evidence="2 3" key="1">
    <citation type="submission" date="2020-10" db="EMBL/GenBank/DDBJ databases">
        <title>Complete genome sequence of Paludibaculum fermentans P105T, a facultatively anaerobic acidobacterium capable of dissimilatory Fe(III) reduction.</title>
        <authorList>
            <person name="Dedysh S.N."/>
            <person name="Beletsky A.V."/>
            <person name="Kulichevskaya I.S."/>
            <person name="Mardanov A.V."/>
            <person name="Ravin N.V."/>
        </authorList>
    </citation>
    <scope>NUCLEOTIDE SEQUENCE [LARGE SCALE GENOMIC DNA]</scope>
    <source>
        <strain evidence="2 3">P105</strain>
    </source>
</reference>
<feature type="compositionally biased region" description="Pro residues" evidence="1">
    <location>
        <begin position="201"/>
        <end position="216"/>
    </location>
</feature>
<protein>
    <submittedName>
        <fullName evidence="2">Uncharacterized protein</fullName>
    </submittedName>
</protein>
<dbReference type="EMBL" id="CP063849">
    <property type="protein sequence ID" value="QOY86424.1"/>
    <property type="molecule type" value="Genomic_DNA"/>
</dbReference>
<organism evidence="2 3">
    <name type="scientific">Paludibaculum fermentans</name>
    <dbReference type="NCBI Taxonomy" id="1473598"/>
    <lineage>
        <taxon>Bacteria</taxon>
        <taxon>Pseudomonadati</taxon>
        <taxon>Acidobacteriota</taxon>
        <taxon>Terriglobia</taxon>
        <taxon>Bryobacterales</taxon>
        <taxon>Bryobacteraceae</taxon>
        <taxon>Paludibaculum</taxon>
    </lineage>
</organism>
<accession>A0A7S7SIS7</accession>
<feature type="region of interest" description="Disordered" evidence="1">
    <location>
        <begin position="149"/>
        <end position="309"/>
    </location>
</feature>
<dbReference type="PRINTS" id="PR01217">
    <property type="entry name" value="PRICHEXTENSN"/>
</dbReference>